<dbReference type="EMBL" id="OY726397">
    <property type="protein sequence ID" value="CAJ1495216.1"/>
    <property type="molecule type" value="Genomic_DNA"/>
</dbReference>
<evidence type="ECO:0000259" key="8">
    <source>
        <dbReference type="Pfam" id="PF00482"/>
    </source>
</evidence>
<feature type="domain" description="Type II secretion system protein GspF" evidence="8">
    <location>
        <begin position="49"/>
        <end position="171"/>
    </location>
</feature>
<accession>A0ABN9MU63</accession>
<sequence length="190" mass="18793">MTVAAVALALALLLNPAAAVRRSRVVGPVLRPSERGPRADDPLATASSLDVLAVCLSAGMSVAAAARATAASAPPELAGLLGRAADLIALGADPGTAWAATAEVTDEHCIAFLRLARRSAVSGAALAQGVTELAEQSRQAAVHRAEATAERAAVVIAGPLGLCFLPAFVCLGVVPVVAGLAAEVLGPGLL</sequence>
<dbReference type="InterPro" id="IPR018076">
    <property type="entry name" value="T2SS_GspF_dom"/>
</dbReference>
<comment type="subcellular location">
    <subcellularLocation>
        <location evidence="1">Cell membrane</location>
        <topology evidence="1">Multi-pass membrane protein</topology>
    </subcellularLocation>
</comment>
<evidence type="ECO:0000313" key="9">
    <source>
        <dbReference type="EMBL" id="CAJ1495216.1"/>
    </source>
</evidence>
<dbReference type="Pfam" id="PF00482">
    <property type="entry name" value="T2SSF"/>
    <property type="match status" value="1"/>
</dbReference>
<evidence type="ECO:0000256" key="4">
    <source>
        <dbReference type="ARBA" id="ARBA00022989"/>
    </source>
</evidence>
<evidence type="ECO:0000256" key="3">
    <source>
        <dbReference type="ARBA" id="ARBA00022692"/>
    </source>
</evidence>
<evidence type="ECO:0000256" key="5">
    <source>
        <dbReference type="ARBA" id="ARBA00023136"/>
    </source>
</evidence>
<feature type="signal peptide" evidence="7">
    <location>
        <begin position="1"/>
        <end position="19"/>
    </location>
</feature>
<gene>
    <name evidence="9" type="ORF">MU0053_000309</name>
</gene>
<feature type="chain" id="PRO_5046573203" evidence="7">
    <location>
        <begin position="20"/>
        <end position="190"/>
    </location>
</feature>
<keyword evidence="10" id="KW-1185">Reference proteome</keyword>
<dbReference type="RefSeq" id="WP_308480671.1">
    <property type="nucleotide sequence ID" value="NZ_OY726397.1"/>
</dbReference>
<organism evidence="9 10">
    <name type="scientific">[Mycobacterium] burgundiense</name>
    <dbReference type="NCBI Taxonomy" id="3064286"/>
    <lineage>
        <taxon>Bacteria</taxon>
        <taxon>Bacillati</taxon>
        <taxon>Actinomycetota</taxon>
        <taxon>Actinomycetes</taxon>
        <taxon>Mycobacteriales</taxon>
        <taxon>Mycobacteriaceae</taxon>
        <taxon>Mycolicibacterium</taxon>
    </lineage>
</organism>
<proteinExistence type="predicted"/>
<keyword evidence="7" id="KW-0732">Signal</keyword>
<keyword evidence="5 6" id="KW-0472">Membrane</keyword>
<evidence type="ECO:0000256" key="2">
    <source>
        <dbReference type="ARBA" id="ARBA00022475"/>
    </source>
</evidence>
<dbReference type="PANTHER" id="PTHR35007:SF3">
    <property type="entry name" value="POSSIBLE CONSERVED ALANINE RICH MEMBRANE PROTEIN"/>
    <property type="match status" value="1"/>
</dbReference>
<evidence type="ECO:0000256" key="1">
    <source>
        <dbReference type="ARBA" id="ARBA00004651"/>
    </source>
</evidence>
<keyword evidence="2" id="KW-1003">Cell membrane</keyword>
<evidence type="ECO:0000313" key="10">
    <source>
        <dbReference type="Proteomes" id="UP001190465"/>
    </source>
</evidence>
<keyword evidence="4 6" id="KW-1133">Transmembrane helix</keyword>
<keyword evidence="3 6" id="KW-0812">Transmembrane</keyword>
<protein>
    <submittedName>
        <fullName evidence="9">Type II secretion system F family protein</fullName>
    </submittedName>
</protein>
<feature type="transmembrane region" description="Helical" evidence="6">
    <location>
        <begin position="153"/>
        <end position="182"/>
    </location>
</feature>
<dbReference type="Proteomes" id="UP001190465">
    <property type="component" value="Chromosome"/>
</dbReference>
<evidence type="ECO:0000256" key="7">
    <source>
        <dbReference type="SAM" id="SignalP"/>
    </source>
</evidence>
<evidence type="ECO:0000256" key="6">
    <source>
        <dbReference type="SAM" id="Phobius"/>
    </source>
</evidence>
<dbReference type="PANTHER" id="PTHR35007">
    <property type="entry name" value="INTEGRAL MEMBRANE PROTEIN-RELATED"/>
    <property type="match status" value="1"/>
</dbReference>
<reference evidence="9 10" key="1">
    <citation type="submission" date="2023-08" db="EMBL/GenBank/DDBJ databases">
        <authorList>
            <person name="Folkvardsen B D."/>
            <person name="Norman A."/>
        </authorList>
    </citation>
    <scope>NUCLEOTIDE SEQUENCE [LARGE SCALE GENOMIC DNA]</scope>
    <source>
        <strain evidence="9 10">Mu0053</strain>
    </source>
</reference>
<name>A0ABN9MU63_9MYCO</name>